<feature type="region of interest" description="Disordered" evidence="1">
    <location>
        <begin position="50"/>
        <end position="71"/>
    </location>
</feature>
<reference evidence="2" key="1">
    <citation type="journal article" date="2023" name="Mol. Ecol. Resour.">
        <title>Chromosome-level genome assembly of a triploid poplar Populus alba 'Berolinensis'.</title>
        <authorList>
            <person name="Chen S."/>
            <person name="Yu Y."/>
            <person name="Wang X."/>
            <person name="Wang S."/>
            <person name="Zhang T."/>
            <person name="Zhou Y."/>
            <person name="He R."/>
            <person name="Meng N."/>
            <person name="Wang Y."/>
            <person name="Liu W."/>
            <person name="Liu Z."/>
            <person name="Liu J."/>
            <person name="Guo Q."/>
            <person name="Huang H."/>
            <person name="Sederoff R.R."/>
            <person name="Wang G."/>
            <person name="Qu G."/>
            <person name="Chen S."/>
        </authorList>
    </citation>
    <scope>NUCLEOTIDE SEQUENCE</scope>
    <source>
        <strain evidence="2">SC-2020</strain>
    </source>
</reference>
<accession>A0AAD6MAE6</accession>
<organism evidence="2 3">
    <name type="scientific">Populus alba x Populus x berolinensis</name>
    <dbReference type="NCBI Taxonomy" id="444605"/>
    <lineage>
        <taxon>Eukaryota</taxon>
        <taxon>Viridiplantae</taxon>
        <taxon>Streptophyta</taxon>
        <taxon>Embryophyta</taxon>
        <taxon>Tracheophyta</taxon>
        <taxon>Spermatophyta</taxon>
        <taxon>Magnoliopsida</taxon>
        <taxon>eudicotyledons</taxon>
        <taxon>Gunneridae</taxon>
        <taxon>Pentapetalae</taxon>
        <taxon>rosids</taxon>
        <taxon>fabids</taxon>
        <taxon>Malpighiales</taxon>
        <taxon>Salicaceae</taxon>
        <taxon>Saliceae</taxon>
        <taxon>Populus</taxon>
    </lineage>
</organism>
<evidence type="ECO:0000313" key="3">
    <source>
        <dbReference type="Proteomes" id="UP001164929"/>
    </source>
</evidence>
<gene>
    <name evidence="2" type="ORF">NC653_025088</name>
</gene>
<evidence type="ECO:0000256" key="1">
    <source>
        <dbReference type="SAM" id="MobiDB-lite"/>
    </source>
</evidence>
<name>A0AAD6MAE6_9ROSI</name>
<sequence length="90" mass="10310">MRTSYKVAEKQAVQENVKPPLQQENLRKKKLLKSGTLPWQIYLENQSGSGNHQQILSLPEQPKVKSDNPQDSGKGCLFTFPVWDYYSTKS</sequence>
<dbReference type="EMBL" id="JAQIZT010000010">
    <property type="protein sequence ID" value="KAJ6981883.1"/>
    <property type="molecule type" value="Genomic_DNA"/>
</dbReference>
<comment type="caution">
    <text evidence="2">The sequence shown here is derived from an EMBL/GenBank/DDBJ whole genome shotgun (WGS) entry which is preliminary data.</text>
</comment>
<dbReference type="AlphaFoldDB" id="A0AAD6MAE6"/>
<evidence type="ECO:0000313" key="2">
    <source>
        <dbReference type="EMBL" id="KAJ6981883.1"/>
    </source>
</evidence>
<protein>
    <submittedName>
        <fullName evidence="2">Uncharacterized protein</fullName>
    </submittedName>
</protein>
<proteinExistence type="predicted"/>
<keyword evidence="3" id="KW-1185">Reference proteome</keyword>
<dbReference type="Proteomes" id="UP001164929">
    <property type="component" value="Chromosome 10"/>
</dbReference>